<organism evidence="10">
    <name type="scientific">Menodora longiflora</name>
    <dbReference type="NCBI Taxonomy" id="389177"/>
    <lineage>
        <taxon>Eukaryota</taxon>
        <taxon>Viridiplantae</taxon>
        <taxon>Streptophyta</taxon>
        <taxon>Embryophyta</taxon>
        <taxon>Tracheophyta</taxon>
        <taxon>Spermatophyta</taxon>
        <taxon>Magnoliopsida</taxon>
        <taxon>eudicotyledons</taxon>
        <taxon>Gunneridae</taxon>
        <taxon>Pentapetalae</taxon>
        <taxon>asterids</taxon>
        <taxon>lamiids</taxon>
        <taxon>Lamiales</taxon>
        <taxon>Oleaceae</taxon>
        <taxon>Jasmineae</taxon>
        <taxon>Menodora</taxon>
    </lineage>
</organism>
<evidence type="ECO:0000256" key="8">
    <source>
        <dbReference type="SAM" id="MobiDB-lite"/>
    </source>
</evidence>
<keyword evidence="10" id="KW-0934">Plastid</keyword>
<comment type="similarity">
    <text evidence="2 7">Belongs to the IF-1 family.</text>
</comment>
<dbReference type="CDD" id="cd04451">
    <property type="entry name" value="S1_IF1"/>
    <property type="match status" value="1"/>
</dbReference>
<dbReference type="PANTHER" id="PTHR33370">
    <property type="entry name" value="TRANSLATION INITIATION FACTOR IF-1, CHLOROPLASTIC"/>
    <property type="match status" value="1"/>
</dbReference>
<dbReference type="AlphaFoldDB" id="Q06QV2"/>
<sequence>MKKKNRKKWVVEGEVVEAHPNAMFRVQLDNGNQILGSISGKIRRKSIRIMLGDRVQVEISRYDKTKGRIIFRFPPTPEPKPNTPEPKPKDSEDDSEG</sequence>
<dbReference type="Gene3D" id="2.40.50.140">
    <property type="entry name" value="Nucleic acid-binding proteins"/>
    <property type="match status" value="1"/>
</dbReference>
<keyword evidence="7" id="KW-0694">RNA-binding</keyword>
<keyword evidence="10" id="KW-0150">Chloroplast</keyword>
<dbReference type="SMART" id="SM00316">
    <property type="entry name" value="S1"/>
    <property type="match status" value="1"/>
</dbReference>
<evidence type="ECO:0000256" key="1">
    <source>
        <dbReference type="ARBA" id="ARBA00003935"/>
    </source>
</evidence>
<keyword evidence="7" id="KW-0699">rRNA-binding</keyword>
<reference evidence="10" key="2">
    <citation type="journal article" date="2007" name="Mol. Biol. Evol.">
        <title>Gene relocations within chloroplast genomes of Jasminum and Menodora (Oleaceae) are due to multiple, overlapping inversions.</title>
        <authorList>
            <person name="Lee H.-L."/>
            <person name="Jansen R.K."/>
            <person name="Chumley T.W."/>
            <person name="Kim K.-J."/>
        </authorList>
    </citation>
    <scope>NUCLEOTIDE SEQUENCE</scope>
    <source>
        <strain evidence="10">I</strain>
    </source>
</reference>
<feature type="domain" description="S1-like" evidence="9">
    <location>
        <begin position="1"/>
        <end position="74"/>
    </location>
</feature>
<evidence type="ECO:0000259" key="9">
    <source>
        <dbReference type="PROSITE" id="PS50832"/>
    </source>
</evidence>
<dbReference type="GO" id="GO:0005829">
    <property type="term" value="C:cytosol"/>
    <property type="evidence" value="ECO:0007669"/>
    <property type="project" value="TreeGrafter"/>
</dbReference>
<dbReference type="InterPro" id="IPR012340">
    <property type="entry name" value="NA-bd_OB-fold"/>
</dbReference>
<evidence type="ECO:0000256" key="7">
    <source>
        <dbReference type="HAMAP-Rule" id="MF_00075"/>
    </source>
</evidence>
<gene>
    <name evidence="7 10" type="primary">infA</name>
    <name evidence="10" type="ORF">MLCI0132</name>
</gene>
<dbReference type="InterPro" id="IPR003029">
    <property type="entry name" value="S1_domain"/>
</dbReference>
<dbReference type="InterPro" id="IPR004368">
    <property type="entry name" value="TIF_IF1"/>
</dbReference>
<dbReference type="PROSITE" id="PS50832">
    <property type="entry name" value="S1_IF1_TYPE"/>
    <property type="match status" value="1"/>
</dbReference>
<dbReference type="SUPFAM" id="SSF50249">
    <property type="entry name" value="Nucleic acid-binding proteins"/>
    <property type="match status" value="1"/>
</dbReference>
<comment type="subcellular location">
    <subcellularLocation>
        <location evidence="7">Plastid</location>
        <location evidence="7">Chloroplast</location>
    </subcellularLocation>
</comment>
<comment type="function">
    <text evidence="1 7">One of the essential components for the initiation of protein synthesis. Stabilizes the binding of IF-2 and IF-3 on the 30S subunit to which N-formylmethionyl-tRNA(fMet) subsequently binds. Helps modulate mRNA selection, yielding the 30S pre-initiation complex (PIC). Upon addition of the 50S ribosomal subunit IF-1, IF-2 and IF-3 are released leaving the mature 70S translation initiation complex.</text>
</comment>
<dbReference type="NCBIfam" id="TIGR00008">
    <property type="entry name" value="infA"/>
    <property type="match status" value="1"/>
</dbReference>
<dbReference type="GO" id="GO:0043022">
    <property type="term" value="F:ribosome binding"/>
    <property type="evidence" value="ECO:0007669"/>
    <property type="project" value="UniProtKB-UniRule"/>
</dbReference>
<dbReference type="FunFam" id="2.40.50.140:FF:000002">
    <property type="entry name" value="Translation initiation factor IF-1"/>
    <property type="match status" value="1"/>
</dbReference>
<dbReference type="PANTHER" id="PTHR33370:SF1">
    <property type="entry name" value="TRANSLATION INITIATION FACTOR IF-1, CHLOROPLASTIC"/>
    <property type="match status" value="1"/>
</dbReference>
<protein>
    <recommendedName>
        <fullName evidence="6 7">Translation initiation factor IF-1, chloroplastic</fullName>
    </recommendedName>
</protein>
<dbReference type="GO" id="GO:0009507">
    <property type="term" value="C:chloroplast"/>
    <property type="evidence" value="ECO:0007669"/>
    <property type="project" value="UniProtKB-SubCell"/>
</dbReference>
<evidence type="ECO:0000256" key="6">
    <source>
        <dbReference type="ARBA" id="ARBA00068272"/>
    </source>
</evidence>
<evidence type="ECO:0000313" key="10">
    <source>
        <dbReference type="EMBL" id="ABG74844.1"/>
    </source>
</evidence>
<evidence type="ECO:0000256" key="3">
    <source>
        <dbReference type="ARBA" id="ARBA00011599"/>
    </source>
</evidence>
<keyword evidence="5 7" id="KW-0648">Protein biosynthesis</keyword>
<dbReference type="Pfam" id="PF01176">
    <property type="entry name" value="eIF-1a"/>
    <property type="match status" value="1"/>
</dbReference>
<accession>Q06QV2</accession>
<evidence type="ECO:0000256" key="5">
    <source>
        <dbReference type="ARBA" id="ARBA00022917"/>
    </source>
</evidence>
<keyword evidence="4 7" id="KW-0396">Initiation factor</keyword>
<comment type="subunit">
    <text evidence="3 7">Component of the 30S ribosomal translation pre-initiation complex which assembles on the 30S ribosome in the order IF-2 and IF-3, IF-1 and N-formylmethionyl-tRNA(fMet); mRNA recruitment can occur at any time during PIC assembly.</text>
</comment>
<dbReference type="EMBL" id="DQ673260">
    <property type="protein sequence ID" value="ABG74844.1"/>
    <property type="molecule type" value="Genomic_DNA"/>
</dbReference>
<dbReference type="InterPro" id="IPR006196">
    <property type="entry name" value="RNA-binding_domain_S1_IF1"/>
</dbReference>
<reference evidence="10" key="1">
    <citation type="submission" date="2006-05" db="EMBL/GenBank/DDBJ databases">
        <authorList>
            <person name="Lee H.-L."/>
            <person name="Jansen R.K."/>
            <person name="Chumley T.W."/>
            <person name="Kim K.-J."/>
        </authorList>
    </citation>
    <scope>NUCLEOTIDE SEQUENCE</scope>
    <source>
        <strain evidence="10">I</strain>
    </source>
</reference>
<feature type="compositionally biased region" description="Pro residues" evidence="8">
    <location>
        <begin position="74"/>
        <end position="85"/>
    </location>
</feature>
<geneLocation type="chloroplast" evidence="10"/>
<evidence type="ECO:0000256" key="4">
    <source>
        <dbReference type="ARBA" id="ARBA00022540"/>
    </source>
</evidence>
<dbReference type="GO" id="GO:0003743">
    <property type="term" value="F:translation initiation factor activity"/>
    <property type="evidence" value="ECO:0007669"/>
    <property type="project" value="UniProtKB-UniRule"/>
</dbReference>
<dbReference type="GO" id="GO:0019843">
    <property type="term" value="F:rRNA binding"/>
    <property type="evidence" value="ECO:0007669"/>
    <property type="project" value="UniProtKB-UniRule"/>
</dbReference>
<feature type="region of interest" description="Disordered" evidence="8">
    <location>
        <begin position="70"/>
        <end position="97"/>
    </location>
</feature>
<evidence type="ECO:0000256" key="2">
    <source>
        <dbReference type="ARBA" id="ARBA00010939"/>
    </source>
</evidence>
<proteinExistence type="inferred from homology"/>
<name>Q06QV2_9LAMI</name>
<dbReference type="HAMAP" id="MF_00075">
    <property type="entry name" value="IF_1"/>
    <property type="match status" value="1"/>
</dbReference>